<keyword evidence="1" id="KW-1133">Transmembrane helix</keyword>
<dbReference type="AlphaFoldDB" id="A0A553IIJ7"/>
<dbReference type="Proteomes" id="UP000315938">
    <property type="component" value="Unassembled WGS sequence"/>
</dbReference>
<feature type="transmembrane region" description="Helical" evidence="1">
    <location>
        <begin position="114"/>
        <end position="143"/>
    </location>
</feature>
<keyword evidence="1" id="KW-0472">Membrane</keyword>
<gene>
    <name evidence="2" type="ORF">FNV44_02890</name>
</gene>
<proteinExistence type="predicted"/>
<feature type="transmembrane region" description="Helical" evidence="1">
    <location>
        <begin position="304"/>
        <end position="326"/>
    </location>
</feature>
<evidence type="ECO:0000313" key="3">
    <source>
        <dbReference type="Proteomes" id="UP000315938"/>
    </source>
</evidence>
<dbReference type="OMA" id="IMIVFEI"/>
<evidence type="ECO:0000256" key="1">
    <source>
        <dbReference type="SAM" id="Phobius"/>
    </source>
</evidence>
<feature type="transmembrane region" description="Helical" evidence="1">
    <location>
        <begin position="184"/>
        <end position="206"/>
    </location>
</feature>
<reference evidence="2 3" key="1">
    <citation type="submission" date="2019-07" db="EMBL/GenBank/DDBJ databases">
        <title>Genome sequence of Acholeplasma laidlawii strain with increased resistance to erythromycin.</title>
        <authorList>
            <person name="Medvedeva E.S."/>
            <person name="Baranova N.B."/>
            <person name="Siniagina M.N."/>
            <person name="Mouzykantov A."/>
            <person name="Chernova O.A."/>
            <person name="Chernov V.M."/>
        </authorList>
    </citation>
    <scope>NUCLEOTIDE SEQUENCE [LARGE SCALE GENOMIC DNA]</scope>
    <source>
        <strain evidence="2 3">PG8REry</strain>
    </source>
</reference>
<keyword evidence="1" id="KW-0812">Transmembrane</keyword>
<dbReference type="RefSeq" id="WP_012242494.1">
    <property type="nucleotide sequence ID" value="NZ_JACAOE010000001.1"/>
</dbReference>
<evidence type="ECO:0000313" key="2">
    <source>
        <dbReference type="EMBL" id="TRY00007.1"/>
    </source>
</evidence>
<feature type="transmembrane region" description="Helical" evidence="1">
    <location>
        <begin position="259"/>
        <end position="284"/>
    </location>
</feature>
<feature type="transmembrane region" description="Helical" evidence="1">
    <location>
        <begin position="226"/>
        <end position="247"/>
    </location>
</feature>
<comment type="caution">
    <text evidence="2">The sequence shown here is derived from an EMBL/GenBank/DDBJ whole genome shotgun (WGS) entry which is preliminary data.</text>
</comment>
<accession>A0A553IIJ7</accession>
<dbReference type="GeneID" id="41338723"/>
<feature type="transmembrane region" description="Helical" evidence="1">
    <location>
        <begin position="82"/>
        <end position="102"/>
    </location>
</feature>
<protein>
    <submittedName>
        <fullName evidence="2">Uncharacterized protein</fullName>
    </submittedName>
</protein>
<sequence length="340" mass="39674">MDKMIEKYIYSVTRRCPEAKRDDIKKELEANIMDMLQSYPNYTKDDIEEVLHKIGHPMDVAYQYHSSANHVVEPRFYEDYKLSLKLALIFSTILAVISAIITSLTELDVNQPGAIVGILIGHMTGNVLSFGFSVFSIITIAFWSYKIPSIKEKIDTRLNNWKVKDLADVPQFEPDDHLKSRVKILIELIFVSIFMITFGTLFIVNYENIFVLHINGETSQFFNNDFKGVFTFFIISSTILTILSYLYRFYEGKESFYTLLFSTISEFYCSLFLVTILLLPNLILPQNFVMFADYFETSLLTITNIANIILFIIISIILLTSFISYFRRWIKYFKTRNIKR</sequence>
<name>A0A553IIJ7_ACHLA</name>
<dbReference type="EMBL" id="VKID01000001">
    <property type="protein sequence ID" value="TRY00007.1"/>
    <property type="molecule type" value="Genomic_DNA"/>
</dbReference>
<organism evidence="2 3">
    <name type="scientific">Acholeplasma laidlawii</name>
    <dbReference type="NCBI Taxonomy" id="2148"/>
    <lineage>
        <taxon>Bacteria</taxon>
        <taxon>Bacillati</taxon>
        <taxon>Mycoplasmatota</taxon>
        <taxon>Mollicutes</taxon>
        <taxon>Acholeplasmatales</taxon>
        <taxon>Acholeplasmataceae</taxon>
        <taxon>Acholeplasma</taxon>
    </lineage>
</organism>